<name>A0A251S0I6_HELAN</name>
<keyword evidence="1" id="KW-1133">Transmembrane helix</keyword>
<evidence type="ECO:0000256" key="1">
    <source>
        <dbReference type="SAM" id="Phobius"/>
    </source>
</evidence>
<dbReference type="InParanoid" id="A0A251S0I6"/>
<evidence type="ECO:0000313" key="4">
    <source>
        <dbReference type="Proteomes" id="UP000215914"/>
    </source>
</evidence>
<reference evidence="2" key="3">
    <citation type="submission" date="2020-06" db="EMBL/GenBank/DDBJ databases">
        <title>Helianthus annuus Genome sequencing and assembly Release 2.</title>
        <authorList>
            <person name="Gouzy J."/>
            <person name="Langlade N."/>
            <person name="Munos S."/>
        </authorList>
    </citation>
    <scope>NUCLEOTIDE SEQUENCE</scope>
    <source>
        <tissue evidence="2">Leaves</tissue>
    </source>
</reference>
<evidence type="ECO:0000313" key="2">
    <source>
        <dbReference type="EMBL" id="KAF5760850.1"/>
    </source>
</evidence>
<dbReference type="Proteomes" id="UP000215914">
    <property type="component" value="Chromosome 16"/>
</dbReference>
<reference evidence="3" key="2">
    <citation type="submission" date="2017-02" db="EMBL/GenBank/DDBJ databases">
        <title>Sunflower complete genome.</title>
        <authorList>
            <person name="Langlade N."/>
            <person name="Munos S."/>
        </authorList>
    </citation>
    <scope>NUCLEOTIDE SEQUENCE [LARGE SCALE GENOMIC DNA]</scope>
    <source>
        <tissue evidence="3">Leaves</tissue>
    </source>
</reference>
<dbReference type="EMBL" id="CM007905">
    <property type="protein sequence ID" value="OTF92124.1"/>
    <property type="molecule type" value="Genomic_DNA"/>
</dbReference>
<gene>
    <name evidence="3" type="ORF">HannXRQ_Chr16g0518391</name>
    <name evidence="2" type="ORF">HanXRQr2_Chr16g0758221</name>
</gene>
<dbReference type="AlphaFoldDB" id="A0A251S0I6"/>
<protein>
    <submittedName>
        <fullName evidence="3">Uncharacterized protein</fullName>
    </submittedName>
</protein>
<dbReference type="Gramene" id="mRNA:HanXRQr2_Chr16g0758221">
    <property type="protein sequence ID" value="mRNA:HanXRQr2_Chr16g0758221"/>
    <property type="gene ID" value="HanXRQr2_Chr16g0758221"/>
</dbReference>
<organism evidence="3 4">
    <name type="scientific">Helianthus annuus</name>
    <name type="common">Common sunflower</name>
    <dbReference type="NCBI Taxonomy" id="4232"/>
    <lineage>
        <taxon>Eukaryota</taxon>
        <taxon>Viridiplantae</taxon>
        <taxon>Streptophyta</taxon>
        <taxon>Embryophyta</taxon>
        <taxon>Tracheophyta</taxon>
        <taxon>Spermatophyta</taxon>
        <taxon>Magnoliopsida</taxon>
        <taxon>eudicotyledons</taxon>
        <taxon>Gunneridae</taxon>
        <taxon>Pentapetalae</taxon>
        <taxon>asterids</taxon>
        <taxon>campanulids</taxon>
        <taxon>Asterales</taxon>
        <taxon>Asteraceae</taxon>
        <taxon>Asteroideae</taxon>
        <taxon>Heliantheae alliance</taxon>
        <taxon>Heliantheae</taxon>
        <taxon>Helianthus</taxon>
    </lineage>
</organism>
<reference evidence="2 4" key="1">
    <citation type="journal article" date="2017" name="Nature">
        <title>The sunflower genome provides insights into oil metabolism, flowering and Asterid evolution.</title>
        <authorList>
            <person name="Badouin H."/>
            <person name="Gouzy J."/>
            <person name="Grassa C.J."/>
            <person name="Murat F."/>
            <person name="Staton S.E."/>
            <person name="Cottret L."/>
            <person name="Lelandais-Briere C."/>
            <person name="Owens G.L."/>
            <person name="Carrere S."/>
            <person name="Mayjonade B."/>
            <person name="Legrand L."/>
            <person name="Gill N."/>
            <person name="Kane N.C."/>
            <person name="Bowers J.E."/>
            <person name="Hubner S."/>
            <person name="Bellec A."/>
            <person name="Berard A."/>
            <person name="Berges H."/>
            <person name="Blanchet N."/>
            <person name="Boniface M.C."/>
            <person name="Brunel D."/>
            <person name="Catrice O."/>
            <person name="Chaidir N."/>
            <person name="Claudel C."/>
            <person name="Donnadieu C."/>
            <person name="Faraut T."/>
            <person name="Fievet G."/>
            <person name="Helmstetter N."/>
            <person name="King M."/>
            <person name="Knapp S.J."/>
            <person name="Lai Z."/>
            <person name="Le Paslier M.C."/>
            <person name="Lippi Y."/>
            <person name="Lorenzon L."/>
            <person name="Mandel J.R."/>
            <person name="Marage G."/>
            <person name="Marchand G."/>
            <person name="Marquand E."/>
            <person name="Bret-Mestries E."/>
            <person name="Morien E."/>
            <person name="Nambeesan S."/>
            <person name="Nguyen T."/>
            <person name="Pegot-Espagnet P."/>
            <person name="Pouilly N."/>
            <person name="Raftis F."/>
            <person name="Sallet E."/>
            <person name="Schiex T."/>
            <person name="Thomas J."/>
            <person name="Vandecasteele C."/>
            <person name="Vares D."/>
            <person name="Vear F."/>
            <person name="Vautrin S."/>
            <person name="Crespi M."/>
            <person name="Mangin B."/>
            <person name="Burke J.M."/>
            <person name="Salse J."/>
            <person name="Munos S."/>
            <person name="Vincourt P."/>
            <person name="Rieseberg L.H."/>
            <person name="Langlade N.B."/>
        </authorList>
    </citation>
    <scope>NUCLEOTIDE SEQUENCE [LARGE SCALE GENOMIC DNA]</scope>
    <source>
        <strain evidence="4">cv. SF193</strain>
        <tissue evidence="2">Leaves</tissue>
    </source>
</reference>
<accession>A0A251S0I6</accession>
<keyword evidence="1" id="KW-0812">Transmembrane</keyword>
<proteinExistence type="predicted"/>
<evidence type="ECO:0000313" key="3">
    <source>
        <dbReference type="EMBL" id="OTF92124.1"/>
    </source>
</evidence>
<feature type="transmembrane region" description="Helical" evidence="1">
    <location>
        <begin position="32"/>
        <end position="50"/>
    </location>
</feature>
<keyword evidence="1" id="KW-0472">Membrane</keyword>
<dbReference type="EMBL" id="MNCJ02000331">
    <property type="protein sequence ID" value="KAF5760850.1"/>
    <property type="molecule type" value="Genomic_DNA"/>
</dbReference>
<sequence>MGHMSCSEGSSCFFPAHYARALLRVTSGAPNIYYRNLFLISIICASLGFFKRLLTDPNLKLSIFPHSLRGKVQDFPTCCYSTINSFQTPHPSFSHDGSGNSTRQCDFIPQTLILRADSGIVLGFQDFVFGGFATESDVDDVVVIGGYAAAAINAAQNILY</sequence>
<keyword evidence="4" id="KW-1185">Reference proteome</keyword>